<evidence type="ECO:0000256" key="3">
    <source>
        <dbReference type="ARBA" id="ARBA00022106"/>
    </source>
</evidence>
<dbReference type="GO" id="GO:0005886">
    <property type="term" value="C:plasma membrane"/>
    <property type="evidence" value="ECO:0007669"/>
    <property type="project" value="UniProtKB-SubCell"/>
</dbReference>
<comment type="subcellular location">
    <subcellularLocation>
        <location evidence="1">Cell membrane</location>
        <topology evidence="1">Multi-pass membrane protein</topology>
    </subcellularLocation>
</comment>
<feature type="transmembrane region" description="Helical" evidence="10">
    <location>
        <begin position="360"/>
        <end position="381"/>
    </location>
</feature>
<feature type="transmembrane region" description="Helical" evidence="10">
    <location>
        <begin position="95"/>
        <end position="117"/>
    </location>
</feature>
<feature type="transmembrane region" description="Helical" evidence="10">
    <location>
        <begin position="259"/>
        <end position="280"/>
    </location>
</feature>
<reference evidence="11 12" key="1">
    <citation type="journal article" date="2013" name="Int. J. Syst. Evol. Microbiol.">
        <title>Kordia antarctica sp. nov., isolated from Antarctic seawater.</title>
        <authorList>
            <person name="Baek K."/>
            <person name="Choi A."/>
            <person name="Kang I."/>
            <person name="Lee K."/>
            <person name="Cho J.C."/>
        </authorList>
    </citation>
    <scope>NUCLEOTIDE SEQUENCE [LARGE SCALE GENOMIC DNA]</scope>
    <source>
        <strain evidence="11 12">IMCC3317</strain>
    </source>
</reference>
<dbReference type="CDD" id="cd13143">
    <property type="entry name" value="MATE_MepA_like"/>
    <property type="match status" value="1"/>
</dbReference>
<dbReference type="GO" id="GO:0042910">
    <property type="term" value="F:xenobiotic transmembrane transporter activity"/>
    <property type="evidence" value="ECO:0007669"/>
    <property type="project" value="InterPro"/>
</dbReference>
<organism evidence="11 12">
    <name type="scientific">Kordia antarctica</name>
    <dbReference type="NCBI Taxonomy" id="1218801"/>
    <lineage>
        <taxon>Bacteria</taxon>
        <taxon>Pseudomonadati</taxon>
        <taxon>Bacteroidota</taxon>
        <taxon>Flavobacteriia</taxon>
        <taxon>Flavobacteriales</taxon>
        <taxon>Flavobacteriaceae</taxon>
        <taxon>Kordia</taxon>
    </lineage>
</organism>
<evidence type="ECO:0000256" key="10">
    <source>
        <dbReference type="SAM" id="Phobius"/>
    </source>
</evidence>
<accession>A0A7L4ZLL4</accession>
<dbReference type="InterPro" id="IPR048279">
    <property type="entry name" value="MdtK-like"/>
</dbReference>
<keyword evidence="12" id="KW-1185">Reference proteome</keyword>
<evidence type="ECO:0000256" key="6">
    <source>
        <dbReference type="ARBA" id="ARBA00022692"/>
    </source>
</evidence>
<dbReference type="InterPro" id="IPR045070">
    <property type="entry name" value="MATE_MepA-like"/>
</dbReference>
<evidence type="ECO:0000256" key="8">
    <source>
        <dbReference type="ARBA" id="ARBA00023136"/>
    </source>
</evidence>
<evidence type="ECO:0000256" key="7">
    <source>
        <dbReference type="ARBA" id="ARBA00022989"/>
    </source>
</evidence>
<evidence type="ECO:0000313" key="11">
    <source>
        <dbReference type="EMBL" id="QHI37329.1"/>
    </source>
</evidence>
<comment type="similarity">
    <text evidence="2">Belongs to the multi antimicrobial extrusion (MATE) (TC 2.A.66.1) family. MepA subfamily.</text>
</comment>
<dbReference type="OrthoDB" id="9811110at2"/>
<name>A0A7L4ZLL4_9FLAO</name>
<proteinExistence type="inferred from homology"/>
<feature type="transmembrane region" description="Helical" evidence="10">
    <location>
        <begin position="286"/>
        <end position="308"/>
    </location>
</feature>
<dbReference type="PANTHER" id="PTHR43823">
    <property type="entry name" value="SPORULATION PROTEIN YKVU"/>
    <property type="match status" value="1"/>
</dbReference>
<feature type="transmembrane region" description="Helical" evidence="10">
    <location>
        <begin position="193"/>
        <end position="216"/>
    </location>
</feature>
<dbReference type="GO" id="GO:0046677">
    <property type="term" value="P:response to antibiotic"/>
    <property type="evidence" value="ECO:0007669"/>
    <property type="project" value="UniProtKB-KW"/>
</dbReference>
<feature type="transmembrane region" description="Helical" evidence="10">
    <location>
        <begin position="21"/>
        <end position="44"/>
    </location>
</feature>
<feature type="transmembrane region" description="Helical" evidence="10">
    <location>
        <begin position="320"/>
        <end position="340"/>
    </location>
</feature>
<feature type="transmembrane region" description="Helical" evidence="10">
    <location>
        <begin position="167"/>
        <end position="187"/>
    </location>
</feature>
<evidence type="ECO:0000256" key="5">
    <source>
        <dbReference type="ARBA" id="ARBA00022475"/>
    </source>
</evidence>
<keyword evidence="9" id="KW-0046">Antibiotic resistance</keyword>
<dbReference type="EMBL" id="CP019288">
    <property type="protein sequence ID" value="QHI37329.1"/>
    <property type="molecule type" value="Genomic_DNA"/>
</dbReference>
<dbReference type="InterPro" id="IPR002528">
    <property type="entry name" value="MATE_fam"/>
</dbReference>
<dbReference type="KEGG" id="kan:IMCC3317_27080"/>
<keyword evidence="6 10" id="KW-0812">Transmembrane</keyword>
<dbReference type="AlphaFoldDB" id="A0A7L4ZLL4"/>
<dbReference type="PIRSF" id="PIRSF006603">
    <property type="entry name" value="DinF"/>
    <property type="match status" value="1"/>
</dbReference>
<keyword evidence="4" id="KW-0813">Transport</keyword>
<sequence length="449" mass="49038">MAHKASAELGNAPIGKLLISQALPASIGILVMSLNMVVDTIFVGQWIGPMAIAGITVVVPLTFLIASIGMAIGVGGASIISRALGSDDQDKAQRVFGNQIVMSFGLSVFFVIVGLIFKEEALALFGANGKILGPAEIYYSIIMYCIPFLALCMTGNPVVRAEGKPKFAMIALILPAIGNIFCDYLFINVLGYGMAGAAWATCISYFICFVFIYWFFFSKHSELKIRLKCFKLERKIVKEITELGGVTLARQGMVSILSIILNHTLFMYGGETSVTMYGIISRMLMFALFPVMGISQGFLPIAGFNYGAGKYQRVRESINISIKYGTGLALAIFAIIMFFPEQIVSVFTDDEVILRDTPSALRWVFLVTPLIAVQMIGSGYFQAIGKAIPALLLTLTKQGFFLIPLILILPQYFGIFGVWVAFPIADLLSTILTGFYLNREVKRNLKTAL</sequence>
<dbReference type="PANTHER" id="PTHR43823:SF3">
    <property type="entry name" value="MULTIDRUG EXPORT PROTEIN MEPA"/>
    <property type="match status" value="1"/>
</dbReference>
<feature type="transmembrane region" description="Helical" evidence="10">
    <location>
        <begin position="388"/>
        <end position="409"/>
    </location>
</feature>
<evidence type="ECO:0000313" key="12">
    <source>
        <dbReference type="Proteomes" id="UP000464657"/>
    </source>
</evidence>
<evidence type="ECO:0000256" key="1">
    <source>
        <dbReference type="ARBA" id="ARBA00004651"/>
    </source>
</evidence>
<dbReference type="Proteomes" id="UP000464657">
    <property type="component" value="Chromosome"/>
</dbReference>
<feature type="transmembrane region" description="Helical" evidence="10">
    <location>
        <begin position="137"/>
        <end position="155"/>
    </location>
</feature>
<keyword evidence="7 10" id="KW-1133">Transmembrane helix</keyword>
<feature type="transmembrane region" description="Helical" evidence="10">
    <location>
        <begin position="50"/>
        <end position="74"/>
    </location>
</feature>
<dbReference type="GO" id="GO:0015297">
    <property type="term" value="F:antiporter activity"/>
    <property type="evidence" value="ECO:0007669"/>
    <property type="project" value="InterPro"/>
</dbReference>
<feature type="transmembrane region" description="Helical" evidence="10">
    <location>
        <begin position="415"/>
        <end position="437"/>
    </location>
</feature>
<dbReference type="NCBIfam" id="TIGR00797">
    <property type="entry name" value="matE"/>
    <property type="match status" value="1"/>
</dbReference>
<dbReference type="Pfam" id="PF01554">
    <property type="entry name" value="MatE"/>
    <property type="match status" value="2"/>
</dbReference>
<keyword evidence="5" id="KW-1003">Cell membrane</keyword>
<keyword evidence="8 10" id="KW-0472">Membrane</keyword>
<gene>
    <name evidence="11" type="primary">mepA</name>
    <name evidence="11" type="ORF">IMCC3317_27080</name>
</gene>
<evidence type="ECO:0000256" key="4">
    <source>
        <dbReference type="ARBA" id="ARBA00022448"/>
    </source>
</evidence>
<evidence type="ECO:0000256" key="9">
    <source>
        <dbReference type="ARBA" id="ARBA00023251"/>
    </source>
</evidence>
<dbReference type="InterPro" id="IPR051327">
    <property type="entry name" value="MATE_MepA_subfamily"/>
</dbReference>
<dbReference type="RefSeq" id="WP_160129967.1">
    <property type="nucleotide sequence ID" value="NZ_CP019288.1"/>
</dbReference>
<evidence type="ECO:0000256" key="2">
    <source>
        <dbReference type="ARBA" id="ARBA00008417"/>
    </source>
</evidence>
<protein>
    <recommendedName>
        <fullName evidence="3">Multidrug export protein MepA</fullName>
    </recommendedName>
</protein>